<dbReference type="CDD" id="cd06144">
    <property type="entry name" value="REX4_like"/>
    <property type="match status" value="1"/>
</dbReference>
<evidence type="ECO:0000256" key="7">
    <source>
        <dbReference type="ARBA" id="ARBA00022839"/>
    </source>
</evidence>
<dbReference type="FunFam" id="3.30.420.10:FF:000007">
    <property type="entry name" value="Interferon-stimulated exonuclease gene 20"/>
    <property type="match status" value="1"/>
</dbReference>
<dbReference type="GO" id="GO:0005634">
    <property type="term" value="C:nucleus"/>
    <property type="evidence" value="ECO:0007669"/>
    <property type="project" value="UniProtKB-SubCell"/>
</dbReference>
<evidence type="ECO:0000256" key="9">
    <source>
        <dbReference type="ARBA" id="ARBA00025599"/>
    </source>
</evidence>
<dbReference type="PANTHER" id="PTHR12801:SF45">
    <property type="entry name" value="RNA EXONUCLEASE 4"/>
    <property type="match status" value="1"/>
</dbReference>
<evidence type="ECO:0000259" key="11">
    <source>
        <dbReference type="SMART" id="SM00479"/>
    </source>
</evidence>
<comment type="function">
    <text evidence="9">Exoribonuclease involved in ribosome biosynthesis. Involved in the processing of ITS1, the internal transcribed spacer localized between the 18S and 5.8S rRNAs.</text>
</comment>
<dbReference type="InterPro" id="IPR037431">
    <property type="entry name" value="REX4_DEDDh_dom"/>
</dbReference>
<dbReference type="PANTHER" id="PTHR12801">
    <property type="entry name" value="RNA EXONUCLEASE REXO1 / RECO3 FAMILY MEMBER-RELATED"/>
    <property type="match status" value="1"/>
</dbReference>
<sequence length="262" mass="30167">MSVSSNWQKIKNKIAQEGTPNKSNKSKRRREEPIPTYKSIKYSKSSSKTFKEEVSSINKLCSDNIERDSLRIGKLNHQAKIGKYVSIDCEMVGVGPEGERSVLARVTVVNYHGVVILDKYVRPTEYVTDFRTDVSGITPKSLVNSYDFKDVQLEVANIIKNRIVVGHALYHDFKTLMLNHPRKMRRDTSMYAPFRRIARGKTPSLKRLAKEELGMTIQEGRHSSVEDAQVCMLLYRKHKGPWEQMMRTIFKIGSKKSDRKQK</sequence>
<comment type="similarity">
    <text evidence="2">Belongs to the REXO4 family.</text>
</comment>
<dbReference type="Proteomes" id="UP000439903">
    <property type="component" value="Unassembled WGS sequence"/>
</dbReference>
<dbReference type="EMBL" id="WTPW01000121">
    <property type="protein sequence ID" value="KAF0545101.1"/>
    <property type="molecule type" value="Genomic_DNA"/>
</dbReference>
<accession>A0A8H4ESI7</accession>
<keyword evidence="6" id="KW-0378">Hydrolase</keyword>
<evidence type="ECO:0000313" key="12">
    <source>
        <dbReference type="EMBL" id="KAF0545101.1"/>
    </source>
</evidence>
<evidence type="ECO:0000313" key="13">
    <source>
        <dbReference type="Proteomes" id="UP000439903"/>
    </source>
</evidence>
<evidence type="ECO:0000256" key="4">
    <source>
        <dbReference type="ARBA" id="ARBA00022552"/>
    </source>
</evidence>
<dbReference type="GO" id="GO:0008408">
    <property type="term" value="F:3'-5' exonuclease activity"/>
    <property type="evidence" value="ECO:0007669"/>
    <property type="project" value="InterPro"/>
</dbReference>
<dbReference type="OrthoDB" id="8191639at2759"/>
<comment type="caution">
    <text evidence="12">The sequence shown here is derived from an EMBL/GenBank/DDBJ whole genome shotgun (WGS) entry which is preliminary data.</text>
</comment>
<dbReference type="InterPro" id="IPR012337">
    <property type="entry name" value="RNaseH-like_sf"/>
</dbReference>
<organism evidence="12 13">
    <name type="scientific">Gigaspora margarita</name>
    <dbReference type="NCBI Taxonomy" id="4874"/>
    <lineage>
        <taxon>Eukaryota</taxon>
        <taxon>Fungi</taxon>
        <taxon>Fungi incertae sedis</taxon>
        <taxon>Mucoromycota</taxon>
        <taxon>Glomeromycotina</taxon>
        <taxon>Glomeromycetes</taxon>
        <taxon>Diversisporales</taxon>
        <taxon>Gigasporaceae</taxon>
        <taxon>Gigaspora</taxon>
    </lineage>
</organism>
<keyword evidence="8" id="KW-0539">Nucleus</keyword>
<dbReference type="GO" id="GO:0003676">
    <property type="term" value="F:nucleic acid binding"/>
    <property type="evidence" value="ECO:0007669"/>
    <property type="project" value="InterPro"/>
</dbReference>
<keyword evidence="7" id="KW-0269">Exonuclease</keyword>
<evidence type="ECO:0000256" key="3">
    <source>
        <dbReference type="ARBA" id="ARBA00016937"/>
    </source>
</evidence>
<protein>
    <recommendedName>
        <fullName evidence="3">RNA exonuclease 4</fullName>
    </recommendedName>
</protein>
<evidence type="ECO:0000256" key="8">
    <source>
        <dbReference type="ARBA" id="ARBA00023242"/>
    </source>
</evidence>
<dbReference type="Gene3D" id="3.30.420.10">
    <property type="entry name" value="Ribonuclease H-like superfamily/Ribonuclease H"/>
    <property type="match status" value="1"/>
</dbReference>
<keyword evidence="5" id="KW-0540">Nuclease</keyword>
<reference evidence="12 13" key="1">
    <citation type="journal article" date="2019" name="Environ. Microbiol.">
        <title>At the nexus of three kingdoms: the genome of the mycorrhizal fungus Gigaspora margarita provides insights into plant, endobacterial and fungal interactions.</title>
        <authorList>
            <person name="Venice F."/>
            <person name="Ghignone S."/>
            <person name="Salvioli di Fossalunga A."/>
            <person name="Amselem J."/>
            <person name="Novero M."/>
            <person name="Xianan X."/>
            <person name="Sedzielewska Toro K."/>
            <person name="Morin E."/>
            <person name="Lipzen A."/>
            <person name="Grigoriev I.V."/>
            <person name="Henrissat B."/>
            <person name="Martin F.M."/>
            <person name="Bonfante P."/>
        </authorList>
    </citation>
    <scope>NUCLEOTIDE SEQUENCE [LARGE SCALE GENOMIC DNA]</scope>
    <source>
        <strain evidence="12 13">BEG34</strain>
    </source>
</reference>
<dbReference type="InterPro" id="IPR013520">
    <property type="entry name" value="Ribonucl_H"/>
</dbReference>
<dbReference type="SMART" id="SM00479">
    <property type="entry name" value="EXOIII"/>
    <property type="match status" value="1"/>
</dbReference>
<gene>
    <name evidence="12" type="ORF">F8M41_002367</name>
</gene>
<comment type="subcellular location">
    <subcellularLocation>
        <location evidence="1">Nucleus</location>
    </subcellularLocation>
</comment>
<dbReference type="AlphaFoldDB" id="A0A8H4ESI7"/>
<proteinExistence type="inferred from homology"/>
<evidence type="ECO:0000256" key="5">
    <source>
        <dbReference type="ARBA" id="ARBA00022722"/>
    </source>
</evidence>
<name>A0A8H4ESI7_GIGMA</name>
<keyword evidence="13" id="KW-1185">Reference proteome</keyword>
<evidence type="ECO:0000256" key="6">
    <source>
        <dbReference type="ARBA" id="ARBA00022801"/>
    </source>
</evidence>
<dbReference type="GO" id="GO:0006364">
    <property type="term" value="P:rRNA processing"/>
    <property type="evidence" value="ECO:0007669"/>
    <property type="project" value="UniProtKB-KW"/>
</dbReference>
<keyword evidence="4" id="KW-0698">rRNA processing</keyword>
<dbReference type="InterPro" id="IPR036397">
    <property type="entry name" value="RNaseH_sf"/>
</dbReference>
<dbReference type="InterPro" id="IPR047021">
    <property type="entry name" value="REXO1/3/4-like"/>
</dbReference>
<evidence type="ECO:0000256" key="2">
    <source>
        <dbReference type="ARBA" id="ARBA00010489"/>
    </source>
</evidence>
<dbReference type="SUPFAM" id="SSF53098">
    <property type="entry name" value="Ribonuclease H-like"/>
    <property type="match status" value="1"/>
</dbReference>
<evidence type="ECO:0000256" key="1">
    <source>
        <dbReference type="ARBA" id="ARBA00004123"/>
    </source>
</evidence>
<dbReference type="Pfam" id="PF00929">
    <property type="entry name" value="RNase_T"/>
    <property type="match status" value="1"/>
</dbReference>
<feature type="domain" description="Exonuclease" evidence="11">
    <location>
        <begin position="83"/>
        <end position="244"/>
    </location>
</feature>
<evidence type="ECO:0000256" key="10">
    <source>
        <dbReference type="SAM" id="MobiDB-lite"/>
    </source>
</evidence>
<feature type="region of interest" description="Disordered" evidence="10">
    <location>
        <begin position="1"/>
        <end position="38"/>
    </location>
</feature>